<sequence>MQAIGRLSAVIFAPVTPPDLRLTIVNIFLALMQLTPQGECRAALEQLVALDVLPRLVGLVKTSRSSTLLHSSVLHLLRRSFLAGLPAAYYEKTMHAELCRLLAVVGCPSLEHKAFAMQCLQHALLAYPHLVFADHLFAMMDLYHAASLALDRVKGTCTSSSSSPSSWLAAAAAAGR</sequence>
<dbReference type="VEuPathDB" id="AmoebaDB:ACA1_259130"/>
<organism evidence="1 2">
    <name type="scientific">Acanthamoeba castellanii (strain ATCC 30010 / Neff)</name>
    <dbReference type="NCBI Taxonomy" id="1257118"/>
    <lineage>
        <taxon>Eukaryota</taxon>
        <taxon>Amoebozoa</taxon>
        <taxon>Discosea</taxon>
        <taxon>Longamoebia</taxon>
        <taxon>Centramoebida</taxon>
        <taxon>Acanthamoebidae</taxon>
        <taxon>Acanthamoeba</taxon>
    </lineage>
</organism>
<keyword evidence="2" id="KW-1185">Reference proteome</keyword>
<protein>
    <submittedName>
        <fullName evidence="1">Uncharacterized protein</fullName>
    </submittedName>
</protein>
<reference evidence="1 2" key="1">
    <citation type="journal article" date="2013" name="Genome Biol.">
        <title>Genome of Acanthamoeba castellanii highlights extensive lateral gene transfer and early evolution of tyrosine kinase signaling.</title>
        <authorList>
            <person name="Clarke M."/>
            <person name="Lohan A.J."/>
            <person name="Liu B."/>
            <person name="Lagkouvardos I."/>
            <person name="Roy S."/>
            <person name="Zafar N."/>
            <person name="Bertelli C."/>
            <person name="Schilde C."/>
            <person name="Kianianmomeni A."/>
            <person name="Burglin T.R."/>
            <person name="Frech C."/>
            <person name="Turcotte B."/>
            <person name="Kopec K.O."/>
            <person name="Synnott J.M."/>
            <person name="Choo C."/>
            <person name="Paponov I."/>
            <person name="Finkler A."/>
            <person name="Soon Heng Tan C."/>
            <person name="Hutchins A.P."/>
            <person name="Weinmeier T."/>
            <person name="Rattei T."/>
            <person name="Chu J.S."/>
            <person name="Gimenez G."/>
            <person name="Irimia M."/>
            <person name="Rigden D.J."/>
            <person name="Fitzpatrick D.A."/>
            <person name="Lorenzo-Morales J."/>
            <person name="Bateman A."/>
            <person name="Chiu C.H."/>
            <person name="Tang P."/>
            <person name="Hegemann P."/>
            <person name="Fromm H."/>
            <person name="Raoult D."/>
            <person name="Greub G."/>
            <person name="Miranda-Saavedra D."/>
            <person name="Chen N."/>
            <person name="Nash P."/>
            <person name="Ginger M.L."/>
            <person name="Horn M."/>
            <person name="Schaap P."/>
            <person name="Caler L."/>
            <person name="Loftus B."/>
        </authorList>
    </citation>
    <scope>NUCLEOTIDE SEQUENCE [LARGE SCALE GENOMIC DNA]</scope>
    <source>
        <strain evidence="1 2">Neff</strain>
    </source>
</reference>
<dbReference type="Proteomes" id="UP000011083">
    <property type="component" value="Unassembled WGS sequence"/>
</dbReference>
<dbReference type="KEGG" id="acan:ACA1_259130"/>
<evidence type="ECO:0000313" key="2">
    <source>
        <dbReference type="Proteomes" id="UP000011083"/>
    </source>
</evidence>
<dbReference type="RefSeq" id="XP_004333633.1">
    <property type="nucleotide sequence ID" value="XM_004333585.1"/>
</dbReference>
<name>L8GEZ0_ACACF</name>
<gene>
    <name evidence="1" type="ORF">ACA1_259130</name>
</gene>
<evidence type="ECO:0000313" key="1">
    <source>
        <dbReference type="EMBL" id="ELR11620.1"/>
    </source>
</evidence>
<proteinExistence type="predicted"/>
<dbReference type="EMBL" id="KB008148">
    <property type="protein sequence ID" value="ELR11620.1"/>
    <property type="molecule type" value="Genomic_DNA"/>
</dbReference>
<dbReference type="GeneID" id="14911990"/>
<dbReference type="AlphaFoldDB" id="L8GEZ0"/>
<accession>L8GEZ0</accession>